<keyword evidence="10" id="KW-1185">Reference proteome</keyword>
<proteinExistence type="predicted"/>
<dbReference type="GO" id="GO:0005657">
    <property type="term" value="C:replication fork"/>
    <property type="evidence" value="ECO:0007669"/>
    <property type="project" value="TreeGrafter"/>
</dbReference>
<evidence type="ECO:0000256" key="7">
    <source>
        <dbReference type="SAM" id="MobiDB-lite"/>
    </source>
</evidence>
<evidence type="ECO:0000256" key="4">
    <source>
        <dbReference type="ARBA" id="ARBA00022840"/>
    </source>
</evidence>
<evidence type="ECO:0000256" key="2">
    <source>
        <dbReference type="ARBA" id="ARBA00022741"/>
    </source>
</evidence>
<dbReference type="SUPFAM" id="SSF52540">
    <property type="entry name" value="P-loop containing nucleoside triphosphate hydrolases"/>
    <property type="match status" value="1"/>
</dbReference>
<dbReference type="GO" id="GO:0007131">
    <property type="term" value="P:reciprocal meiotic recombination"/>
    <property type="evidence" value="ECO:0007669"/>
    <property type="project" value="TreeGrafter"/>
</dbReference>
<evidence type="ECO:0000256" key="1">
    <source>
        <dbReference type="ARBA" id="ARBA00004123"/>
    </source>
</evidence>
<dbReference type="GO" id="GO:0033063">
    <property type="term" value="C:Rad51B-Rad51C-Rad51D-XRCC2 complex"/>
    <property type="evidence" value="ECO:0007669"/>
    <property type="project" value="TreeGrafter"/>
</dbReference>
<dbReference type="GO" id="GO:0005524">
    <property type="term" value="F:ATP binding"/>
    <property type="evidence" value="ECO:0007669"/>
    <property type="project" value="UniProtKB-KW"/>
</dbReference>
<gene>
    <name evidence="9" type="ORF">LECACI_7A010001</name>
</gene>
<feature type="domain" description="RecA-like N-terminal" evidence="8">
    <location>
        <begin position="61"/>
        <end position="113"/>
    </location>
</feature>
<dbReference type="AlphaFoldDB" id="A0AAI8Z9B4"/>
<evidence type="ECO:0000256" key="6">
    <source>
        <dbReference type="ARBA" id="ARBA00023242"/>
    </source>
</evidence>
<accession>A0AAI8Z9B4</accession>
<evidence type="ECO:0000313" key="10">
    <source>
        <dbReference type="Proteomes" id="UP001296104"/>
    </source>
</evidence>
<evidence type="ECO:0000259" key="8">
    <source>
        <dbReference type="Pfam" id="PF00154"/>
    </source>
</evidence>
<evidence type="ECO:0000256" key="3">
    <source>
        <dbReference type="ARBA" id="ARBA00022763"/>
    </source>
</evidence>
<evidence type="ECO:0000313" key="9">
    <source>
        <dbReference type="EMBL" id="CAK4034843.1"/>
    </source>
</evidence>
<evidence type="ECO:0000256" key="5">
    <source>
        <dbReference type="ARBA" id="ARBA00023204"/>
    </source>
</evidence>
<sequence>MAVTPPVVTISSSSNPPEKSPAKSHRLPTQSAAEALSSLEEAGSAAVASGLGSLDRSLAAVDAPGDHAGFQRGKVAEIWGPSGSGKTALAVQTATQAIKRDECVTWIDCATALCASRLEGWSDARRSKNGSPTDDLISPRFRHFRVSTLSHVLALILHPPDFLLSDKPSALVIDDLHTLIDLDYPRMPYTNNSTKTEQQKWLAGRRYAILGSLVTALNKLAALHNMAVLVTTGCSSRMRSDSGLSAAVGPGIGGSEWEAGIWSRIVTFRDFSGRCIGVQKAQGRNITPLDPVGDVRNAIAFEITADGSLREHIVDLTSSNPTSSIAAPPPPPIAKKSSSPVVVKVVRKRTYDEIADSDEDEDLDEYGWAEKDDEFLAAEGRTTADDELKPSGPDEQAPPTT</sequence>
<dbReference type="Gene3D" id="3.40.50.300">
    <property type="entry name" value="P-loop containing nucleotide triphosphate hydrolases"/>
    <property type="match status" value="1"/>
</dbReference>
<feature type="compositionally biased region" description="Low complexity" evidence="7">
    <location>
        <begin position="1"/>
        <end position="17"/>
    </location>
</feature>
<reference evidence="9" key="1">
    <citation type="submission" date="2023-11" db="EMBL/GenBank/DDBJ databases">
        <authorList>
            <person name="Alioto T."/>
            <person name="Alioto T."/>
            <person name="Gomez Garrido J."/>
        </authorList>
    </citation>
    <scope>NUCLEOTIDE SEQUENCE</scope>
</reference>
<keyword evidence="5" id="KW-0234">DNA repair</keyword>
<feature type="region of interest" description="Disordered" evidence="7">
    <location>
        <begin position="319"/>
        <end position="338"/>
    </location>
</feature>
<comment type="caution">
    <text evidence="9">The sequence shown here is derived from an EMBL/GenBank/DDBJ whole genome shotgun (WGS) entry which is preliminary data.</text>
</comment>
<dbReference type="InterPro" id="IPR049428">
    <property type="entry name" value="RecA-like_N"/>
</dbReference>
<keyword evidence="4" id="KW-0067">ATP-binding</keyword>
<dbReference type="PANTHER" id="PTHR46239">
    <property type="entry name" value="DNA REPAIR PROTEIN RAD51 HOMOLOG 3 RAD51C"/>
    <property type="match status" value="1"/>
</dbReference>
<feature type="region of interest" description="Disordered" evidence="7">
    <location>
        <begin position="1"/>
        <end position="32"/>
    </location>
</feature>
<comment type="subcellular location">
    <subcellularLocation>
        <location evidence="1">Nucleus</location>
    </subcellularLocation>
</comment>
<dbReference type="GO" id="GO:0008821">
    <property type="term" value="F:crossover junction DNA endonuclease activity"/>
    <property type="evidence" value="ECO:0007669"/>
    <property type="project" value="TreeGrafter"/>
</dbReference>
<dbReference type="InterPro" id="IPR027417">
    <property type="entry name" value="P-loop_NTPase"/>
</dbReference>
<protein>
    <submittedName>
        <fullName evidence="9">Glyoxylate succinic semialdehyde reductase 2, chloroplastic</fullName>
    </submittedName>
</protein>
<feature type="compositionally biased region" description="Acidic residues" evidence="7">
    <location>
        <begin position="353"/>
        <end position="376"/>
    </location>
</feature>
<keyword evidence="2" id="KW-0547">Nucleotide-binding</keyword>
<dbReference type="PANTHER" id="PTHR46239:SF1">
    <property type="entry name" value="DNA REPAIR PROTEIN RAD51 HOMOLOG 3"/>
    <property type="match status" value="1"/>
</dbReference>
<name>A0AAI8Z9B4_9PEZI</name>
<dbReference type="GO" id="GO:0000707">
    <property type="term" value="P:meiotic DNA recombinase assembly"/>
    <property type="evidence" value="ECO:0007669"/>
    <property type="project" value="TreeGrafter"/>
</dbReference>
<keyword evidence="3" id="KW-0227">DNA damage</keyword>
<dbReference type="Proteomes" id="UP001296104">
    <property type="component" value="Unassembled WGS sequence"/>
</dbReference>
<keyword evidence="6" id="KW-0539">Nucleus</keyword>
<dbReference type="GO" id="GO:0000400">
    <property type="term" value="F:four-way junction DNA binding"/>
    <property type="evidence" value="ECO:0007669"/>
    <property type="project" value="TreeGrafter"/>
</dbReference>
<dbReference type="Pfam" id="PF00154">
    <property type="entry name" value="RecA_N"/>
    <property type="match status" value="1"/>
</dbReference>
<dbReference type="InterPro" id="IPR052093">
    <property type="entry name" value="HR_Repair_Mediator"/>
</dbReference>
<dbReference type="GO" id="GO:0033065">
    <property type="term" value="C:Rad51C-XRCC3 complex"/>
    <property type="evidence" value="ECO:0007669"/>
    <property type="project" value="TreeGrafter"/>
</dbReference>
<dbReference type="EMBL" id="CAVMBE010000141">
    <property type="protein sequence ID" value="CAK4034843.1"/>
    <property type="molecule type" value="Genomic_DNA"/>
</dbReference>
<feature type="region of interest" description="Disordered" evidence="7">
    <location>
        <begin position="353"/>
        <end position="401"/>
    </location>
</feature>
<organism evidence="9 10">
    <name type="scientific">Lecanosticta acicola</name>
    <dbReference type="NCBI Taxonomy" id="111012"/>
    <lineage>
        <taxon>Eukaryota</taxon>
        <taxon>Fungi</taxon>
        <taxon>Dikarya</taxon>
        <taxon>Ascomycota</taxon>
        <taxon>Pezizomycotina</taxon>
        <taxon>Dothideomycetes</taxon>
        <taxon>Dothideomycetidae</taxon>
        <taxon>Mycosphaerellales</taxon>
        <taxon>Mycosphaerellaceae</taxon>
        <taxon>Lecanosticta</taxon>
    </lineage>
</organism>